<evidence type="ECO:0000313" key="3">
    <source>
        <dbReference type="EMBL" id="CAK8993463.1"/>
    </source>
</evidence>
<feature type="signal peptide" evidence="1">
    <location>
        <begin position="1"/>
        <end position="19"/>
    </location>
</feature>
<proteinExistence type="predicted"/>
<reference evidence="2 4" key="1">
    <citation type="submission" date="2024-02" db="EMBL/GenBank/DDBJ databases">
        <authorList>
            <person name="Chen Y."/>
            <person name="Shah S."/>
            <person name="Dougan E. K."/>
            <person name="Thang M."/>
            <person name="Chan C."/>
        </authorList>
    </citation>
    <scope>NUCLEOTIDE SEQUENCE [LARGE SCALE GENOMIC DNA]</scope>
</reference>
<comment type="caution">
    <text evidence="2">The sequence shown here is derived from an EMBL/GenBank/DDBJ whole genome shotgun (WGS) entry which is preliminary data.</text>
</comment>
<keyword evidence="4" id="KW-1185">Reference proteome</keyword>
<gene>
    <name evidence="2" type="ORF">CCMP2556_LOCUS3233</name>
    <name evidence="3" type="ORF">CCMP2556_LOCUS3250</name>
</gene>
<name>A0ABP0HT60_9DINO</name>
<protein>
    <submittedName>
        <fullName evidence="2">Uncharacterized protein</fullName>
    </submittedName>
</protein>
<dbReference type="EMBL" id="CAXAMN010001248">
    <property type="protein sequence ID" value="CAK8993463.1"/>
    <property type="molecule type" value="Genomic_DNA"/>
</dbReference>
<sequence length="294" mass="32114">MGCCWLLRRCLARIRQVAGLLLRLTSQPCALEDSIRRRLVEAWVAAERSSITFSLKLQRGTGDNQADLIVSSRERALEPAKFHGARLRKEHYRNGGVARSRFVLCDDEDEGKLLAVFGLFGHFAEGAPFMQLAGSFSETSDLLDRCEDWTVVSTQPVLIEVPEEVRQEAARIARIKADELWGLQMLGDGNMRNFVLRSTSSITDPKELRMNLYIDSFAASTKAAHLTGGGLELCDLLGRCRGGRLGAAVAVWALLPWRLHQGLAPARAAVSAGPLWCASGSPGSCAQAHGVSRA</sequence>
<evidence type="ECO:0000256" key="1">
    <source>
        <dbReference type="SAM" id="SignalP"/>
    </source>
</evidence>
<dbReference type="EMBL" id="CAXAMN010001237">
    <property type="protein sequence ID" value="CAK8993417.1"/>
    <property type="molecule type" value="Genomic_DNA"/>
</dbReference>
<dbReference type="Proteomes" id="UP001642484">
    <property type="component" value="Unassembled WGS sequence"/>
</dbReference>
<evidence type="ECO:0000313" key="4">
    <source>
        <dbReference type="Proteomes" id="UP001642484"/>
    </source>
</evidence>
<organism evidence="2 4">
    <name type="scientific">Durusdinium trenchii</name>
    <dbReference type="NCBI Taxonomy" id="1381693"/>
    <lineage>
        <taxon>Eukaryota</taxon>
        <taxon>Sar</taxon>
        <taxon>Alveolata</taxon>
        <taxon>Dinophyceae</taxon>
        <taxon>Suessiales</taxon>
        <taxon>Symbiodiniaceae</taxon>
        <taxon>Durusdinium</taxon>
    </lineage>
</organism>
<evidence type="ECO:0000313" key="2">
    <source>
        <dbReference type="EMBL" id="CAK8993417.1"/>
    </source>
</evidence>
<keyword evidence="1" id="KW-0732">Signal</keyword>
<feature type="chain" id="PRO_5045029080" evidence="1">
    <location>
        <begin position="20"/>
        <end position="294"/>
    </location>
</feature>
<accession>A0ABP0HT60</accession>